<evidence type="ECO:0000256" key="1">
    <source>
        <dbReference type="SAM" id="MobiDB-lite"/>
    </source>
</evidence>
<proteinExistence type="predicted"/>
<dbReference type="Pfam" id="PF03564">
    <property type="entry name" value="DUF1759"/>
    <property type="match status" value="1"/>
</dbReference>
<protein>
    <submittedName>
        <fullName evidence="3">Uncharacterized protein</fullName>
    </submittedName>
</protein>
<dbReference type="Proteomes" id="UP000035642">
    <property type="component" value="Unassembled WGS sequence"/>
</dbReference>
<keyword evidence="2" id="KW-1185">Reference proteome</keyword>
<dbReference type="InterPro" id="IPR005312">
    <property type="entry name" value="DUF1759"/>
</dbReference>
<evidence type="ECO:0000313" key="3">
    <source>
        <dbReference type="WBParaSite" id="ACAC_0001145401-mRNA-1"/>
    </source>
</evidence>
<evidence type="ECO:0000313" key="2">
    <source>
        <dbReference type="Proteomes" id="UP000035642"/>
    </source>
</evidence>
<reference evidence="2" key="1">
    <citation type="submission" date="2012-09" db="EMBL/GenBank/DDBJ databases">
        <authorList>
            <person name="Martin A.A."/>
        </authorList>
    </citation>
    <scope>NUCLEOTIDE SEQUENCE</scope>
</reference>
<sequence>MSNTLSSRLGALTKAINLLKFLLNKYNQAVNSPADIPSNEPQRTEYLVGRKDAVKRATSAITKDRDSLEAALDNYTKAADNFELQTSIPDELKEAIQLNMNKTLEHIDKAVDYLFKLLELRNKLDSTQRKAQNDSHTAPPATNLPPIPIPNFSGDIWDWGEFEHSVHSRQMDDRVKMNYLLNSLHGKAKTFIKQYEISRESYPMVIDHLKTKYGNKQALINQLLIRLQRAQANSEQLEDQEILCETLHSIVCQLRHKGEQVDNMYLQQQLLKKFTEKIQ</sequence>
<feature type="region of interest" description="Disordered" evidence="1">
    <location>
        <begin position="126"/>
        <end position="145"/>
    </location>
</feature>
<accession>A0A0K0DJ98</accession>
<reference evidence="3" key="2">
    <citation type="submission" date="2017-02" db="UniProtKB">
        <authorList>
            <consortium name="WormBaseParasite"/>
        </authorList>
    </citation>
    <scope>IDENTIFICATION</scope>
</reference>
<name>A0A0K0DJ98_ANGCA</name>
<organism evidence="2 3">
    <name type="scientific">Angiostrongylus cantonensis</name>
    <name type="common">Rat lungworm</name>
    <dbReference type="NCBI Taxonomy" id="6313"/>
    <lineage>
        <taxon>Eukaryota</taxon>
        <taxon>Metazoa</taxon>
        <taxon>Ecdysozoa</taxon>
        <taxon>Nematoda</taxon>
        <taxon>Chromadorea</taxon>
        <taxon>Rhabditida</taxon>
        <taxon>Rhabditina</taxon>
        <taxon>Rhabditomorpha</taxon>
        <taxon>Strongyloidea</taxon>
        <taxon>Metastrongylidae</taxon>
        <taxon>Angiostrongylus</taxon>
    </lineage>
</organism>
<dbReference type="STRING" id="6313.A0A0K0DJ98"/>
<dbReference type="WBParaSite" id="ACAC_0001145401-mRNA-1">
    <property type="protein sequence ID" value="ACAC_0001145401-mRNA-1"/>
    <property type="gene ID" value="ACAC_0001145401"/>
</dbReference>
<dbReference type="AlphaFoldDB" id="A0A0K0DJ98"/>